<protein>
    <submittedName>
        <fullName evidence="1">Uncharacterized protein</fullName>
    </submittedName>
</protein>
<reference evidence="1" key="1">
    <citation type="submission" date="2020-05" db="EMBL/GenBank/DDBJ databases">
        <authorList>
            <person name="Chiriac C."/>
            <person name="Salcher M."/>
            <person name="Ghai R."/>
            <person name="Kavagutti S V."/>
        </authorList>
    </citation>
    <scope>NUCLEOTIDE SEQUENCE</scope>
</reference>
<organism evidence="1">
    <name type="scientific">uncultured Caudovirales phage</name>
    <dbReference type="NCBI Taxonomy" id="2100421"/>
    <lineage>
        <taxon>Viruses</taxon>
        <taxon>Duplodnaviria</taxon>
        <taxon>Heunggongvirae</taxon>
        <taxon>Uroviricota</taxon>
        <taxon>Caudoviricetes</taxon>
        <taxon>Peduoviridae</taxon>
        <taxon>Maltschvirus</taxon>
        <taxon>Maltschvirus maltsch</taxon>
    </lineage>
</organism>
<evidence type="ECO:0000313" key="1">
    <source>
        <dbReference type="EMBL" id="CAB5222963.1"/>
    </source>
</evidence>
<sequence length="159" mass="17413">MAIFNKNTLQQVSGFDNEIIAGELVYNQKTFWNLAFNTDGTPVDLTGATIDAQIIRRQLSNIHDSRYGLTFDIADYTPTPSPVSLTISNRVNAAGTFTLEIDESTWSVISTDPQLDINAENCVGFSGRIKISFPSSGSTPAQDMIIFLLFLVRSDGVVN</sequence>
<proteinExistence type="predicted"/>
<dbReference type="EMBL" id="LR798310">
    <property type="protein sequence ID" value="CAB5222963.1"/>
    <property type="molecule type" value="Genomic_DNA"/>
</dbReference>
<gene>
    <name evidence="1" type="ORF">UFOVP367_52</name>
</gene>
<accession>A0A6J7X6U6</accession>
<name>A0A6J7X6U6_9CAUD</name>